<dbReference type="GO" id="GO:0008643">
    <property type="term" value="P:carbohydrate transport"/>
    <property type="evidence" value="ECO:0007669"/>
    <property type="project" value="InterPro"/>
</dbReference>
<evidence type="ECO:0000313" key="3">
    <source>
        <dbReference type="EMBL" id="GBN18327.1"/>
    </source>
</evidence>
<proteinExistence type="inferred from homology"/>
<protein>
    <submittedName>
        <fullName evidence="3">Uncharacterized protein</fullName>
    </submittedName>
</protein>
<dbReference type="Proteomes" id="UP000499080">
    <property type="component" value="Unassembled WGS sequence"/>
</dbReference>
<feature type="transmembrane region" description="Helical" evidence="2">
    <location>
        <begin position="34"/>
        <end position="56"/>
    </location>
</feature>
<accession>A0A4Y2LY31</accession>
<keyword evidence="4" id="KW-1185">Reference proteome</keyword>
<reference evidence="3 4" key="1">
    <citation type="journal article" date="2019" name="Sci. Rep.">
        <title>Orb-weaving spider Araneus ventricosus genome elucidates the spidroin gene catalogue.</title>
        <authorList>
            <person name="Kono N."/>
            <person name="Nakamura H."/>
            <person name="Ohtoshi R."/>
            <person name="Moran D.A.P."/>
            <person name="Shinohara A."/>
            <person name="Yoshida Y."/>
            <person name="Fujiwara M."/>
            <person name="Mori M."/>
            <person name="Tomita M."/>
            <person name="Arakawa K."/>
        </authorList>
    </citation>
    <scope>NUCLEOTIDE SEQUENCE [LARGE SCALE GENOMIC DNA]</scope>
</reference>
<dbReference type="PANTHER" id="PTHR11328:SF28">
    <property type="entry name" value="MAJOR FACILITATOR SUPERFAMILY DOMAIN-CONTAINING PROTEIN 12"/>
    <property type="match status" value="1"/>
</dbReference>
<evidence type="ECO:0000256" key="2">
    <source>
        <dbReference type="SAM" id="Phobius"/>
    </source>
</evidence>
<evidence type="ECO:0000256" key="1">
    <source>
        <dbReference type="ARBA" id="ARBA00008335"/>
    </source>
</evidence>
<dbReference type="GO" id="GO:0005886">
    <property type="term" value="C:plasma membrane"/>
    <property type="evidence" value="ECO:0007669"/>
    <property type="project" value="TreeGrafter"/>
</dbReference>
<organism evidence="3 4">
    <name type="scientific">Araneus ventricosus</name>
    <name type="common">Orbweaver spider</name>
    <name type="synonym">Epeira ventricosa</name>
    <dbReference type="NCBI Taxonomy" id="182803"/>
    <lineage>
        <taxon>Eukaryota</taxon>
        <taxon>Metazoa</taxon>
        <taxon>Ecdysozoa</taxon>
        <taxon>Arthropoda</taxon>
        <taxon>Chelicerata</taxon>
        <taxon>Arachnida</taxon>
        <taxon>Araneae</taxon>
        <taxon>Araneomorphae</taxon>
        <taxon>Entelegynae</taxon>
        <taxon>Araneoidea</taxon>
        <taxon>Araneidae</taxon>
        <taxon>Araneus</taxon>
    </lineage>
</organism>
<comment type="similarity">
    <text evidence="1">Belongs to the major facilitator superfamily.</text>
</comment>
<gene>
    <name evidence="3" type="ORF">AVEN_238369_1</name>
</gene>
<comment type="caution">
    <text evidence="3">The sequence shown here is derived from an EMBL/GenBank/DDBJ whole genome shotgun (WGS) entry which is preliminary data.</text>
</comment>
<feature type="non-terminal residue" evidence="3">
    <location>
        <position position="98"/>
    </location>
</feature>
<dbReference type="PANTHER" id="PTHR11328">
    <property type="entry name" value="MAJOR FACILITATOR SUPERFAMILY DOMAIN-CONTAINING PROTEIN"/>
    <property type="match status" value="1"/>
</dbReference>
<name>A0A4Y2LY31_ARAVE</name>
<keyword evidence="2" id="KW-0472">Membrane</keyword>
<dbReference type="InterPro" id="IPR039672">
    <property type="entry name" value="MFS_2"/>
</dbReference>
<dbReference type="OrthoDB" id="1730117at2759"/>
<dbReference type="GO" id="GO:0015293">
    <property type="term" value="F:symporter activity"/>
    <property type="evidence" value="ECO:0007669"/>
    <property type="project" value="InterPro"/>
</dbReference>
<evidence type="ECO:0000313" key="4">
    <source>
        <dbReference type="Proteomes" id="UP000499080"/>
    </source>
</evidence>
<sequence>MTVLSNIATYVSLLVIFGVSDPGDKHTGPSDLPIFRYVSLSVVGVGSLFSLLFHVFTKERENPQFSVQQQCVINEASDMIEKPHLTWKDWFSQPQFYM</sequence>
<keyword evidence="2" id="KW-0812">Transmembrane</keyword>
<dbReference type="AlphaFoldDB" id="A0A4Y2LY31"/>
<keyword evidence="2" id="KW-1133">Transmembrane helix</keyword>
<dbReference type="EMBL" id="BGPR01120324">
    <property type="protein sequence ID" value="GBN18327.1"/>
    <property type="molecule type" value="Genomic_DNA"/>
</dbReference>